<feature type="non-terminal residue" evidence="1">
    <location>
        <position position="1"/>
    </location>
</feature>
<dbReference type="OrthoDB" id="252644at2759"/>
<dbReference type="OMA" id="CRVAMEC"/>
<accession>A0A422MPP1</accession>
<comment type="caution">
    <text evidence="1">The sequence shown here is derived from an EMBL/GenBank/DDBJ whole genome shotgun (WGS) entry which is preliminary data.</text>
</comment>
<reference evidence="1 2" key="1">
    <citation type="journal article" date="2018" name="BMC Genomics">
        <title>Genomic comparison of Trypanosoma conorhini and Trypanosoma rangeli to Trypanosoma cruzi strains of high and low virulence.</title>
        <authorList>
            <person name="Bradwell K.R."/>
            <person name="Koparde V.N."/>
            <person name="Matveyev A.V."/>
            <person name="Serrano M.G."/>
            <person name="Alves J.M."/>
            <person name="Parikh H."/>
            <person name="Huang B."/>
            <person name="Lee V."/>
            <person name="Espinosa-Alvarez O."/>
            <person name="Ortiz P.A."/>
            <person name="Costa-Martins A.G."/>
            <person name="Teixeira M.M."/>
            <person name="Buck G.A."/>
        </authorList>
    </citation>
    <scope>NUCLEOTIDE SEQUENCE [LARGE SCALE GENOMIC DNA]</scope>
    <source>
        <strain evidence="1 2">AM80</strain>
    </source>
</reference>
<dbReference type="Proteomes" id="UP000283634">
    <property type="component" value="Unassembled WGS sequence"/>
</dbReference>
<dbReference type="EMBL" id="MKGL01000921">
    <property type="protein sequence ID" value="RNE95198.1"/>
    <property type="molecule type" value="Genomic_DNA"/>
</dbReference>
<evidence type="ECO:0000313" key="2">
    <source>
        <dbReference type="Proteomes" id="UP000283634"/>
    </source>
</evidence>
<keyword evidence="1" id="KW-0675">Receptor</keyword>
<gene>
    <name evidence="1" type="ORF">TraAM80_10348</name>
</gene>
<name>A0A422MPP1_TRYRA</name>
<evidence type="ECO:0000313" key="1">
    <source>
        <dbReference type="EMBL" id="RNE95198.1"/>
    </source>
</evidence>
<organism evidence="1 2">
    <name type="scientific">Trypanosoma rangeli</name>
    <dbReference type="NCBI Taxonomy" id="5698"/>
    <lineage>
        <taxon>Eukaryota</taxon>
        <taxon>Discoba</taxon>
        <taxon>Euglenozoa</taxon>
        <taxon>Kinetoplastea</taxon>
        <taxon>Metakinetoplastina</taxon>
        <taxon>Trypanosomatida</taxon>
        <taxon>Trypanosomatidae</taxon>
        <taxon>Trypanosoma</taxon>
        <taxon>Herpetosoma</taxon>
    </lineage>
</organism>
<dbReference type="VEuPathDB" id="TriTrypDB:TRSC58_07036"/>
<dbReference type="PANTHER" id="PTHR43081:SF1">
    <property type="entry name" value="ADENYLATE CYCLASE, TERMINAL-DIFFERENTIATION SPECIFIC"/>
    <property type="match status" value="1"/>
</dbReference>
<protein>
    <submittedName>
        <fullName evidence="1">Receptor-type adenylate cyclase</fullName>
    </submittedName>
</protein>
<dbReference type="Gene3D" id="3.30.70.1230">
    <property type="entry name" value="Nucleotide cyclase"/>
    <property type="match status" value="1"/>
</dbReference>
<dbReference type="SUPFAM" id="SSF55073">
    <property type="entry name" value="Nucleotide cyclase"/>
    <property type="match status" value="1"/>
</dbReference>
<dbReference type="InterPro" id="IPR029787">
    <property type="entry name" value="Nucleotide_cyclase"/>
</dbReference>
<dbReference type="PANTHER" id="PTHR43081">
    <property type="entry name" value="ADENYLATE CYCLASE, TERMINAL-DIFFERENTIATION SPECIFIC-RELATED"/>
    <property type="match status" value="1"/>
</dbReference>
<dbReference type="AlphaFoldDB" id="A0A422MPP1"/>
<dbReference type="GeneID" id="40334281"/>
<keyword evidence="2" id="KW-1185">Reference proteome</keyword>
<sequence>AAYMALSTAEREEVEVTALGAVALRGVPEPVEMYQLDAVPGRTFAALRLYQEAAELDDNGDAALGSDEASASTAMSGVSHTIVTVLAVLFGTFATSLRLKVLRPLCERWRVSVPRGVGAGHEEETCRVAMECLASKMGRVMRKSARKLSAGCDPRTESVHLMPAFQSSDTPHLFNAAAEMEGRLLERPSHSGLWRASLSQTMEEYSEMEDSDATIHVSRHV</sequence>
<proteinExistence type="predicted"/>
<dbReference type="RefSeq" id="XP_029233170.1">
    <property type="nucleotide sequence ID" value="XM_029386975.1"/>
</dbReference>
<dbReference type="InterPro" id="IPR050697">
    <property type="entry name" value="Adenylyl/Guanylyl_Cyclase_3/4"/>
</dbReference>